<dbReference type="Proteomes" id="UP001213681">
    <property type="component" value="Unassembled WGS sequence"/>
</dbReference>
<evidence type="ECO:0000256" key="1">
    <source>
        <dbReference type="SAM" id="SignalP"/>
    </source>
</evidence>
<accession>A0AAD6BY20</accession>
<evidence type="ECO:0000313" key="3">
    <source>
        <dbReference type="Proteomes" id="UP001213681"/>
    </source>
</evidence>
<reference evidence="2" key="1">
    <citation type="submission" date="2022-12" db="EMBL/GenBank/DDBJ databases">
        <authorList>
            <person name="Petersen C."/>
        </authorList>
    </citation>
    <scope>NUCLEOTIDE SEQUENCE</scope>
    <source>
        <strain evidence="2">IBT 16125</strain>
    </source>
</reference>
<organism evidence="2 3">
    <name type="scientific">Penicillium daleae</name>
    <dbReference type="NCBI Taxonomy" id="63821"/>
    <lineage>
        <taxon>Eukaryota</taxon>
        <taxon>Fungi</taxon>
        <taxon>Dikarya</taxon>
        <taxon>Ascomycota</taxon>
        <taxon>Pezizomycotina</taxon>
        <taxon>Eurotiomycetes</taxon>
        <taxon>Eurotiomycetidae</taxon>
        <taxon>Eurotiales</taxon>
        <taxon>Aspergillaceae</taxon>
        <taxon>Penicillium</taxon>
    </lineage>
</organism>
<protein>
    <submittedName>
        <fullName evidence="2">Uncharacterized protein</fullName>
    </submittedName>
</protein>
<proteinExistence type="predicted"/>
<dbReference type="EMBL" id="JAPVEA010000008">
    <property type="protein sequence ID" value="KAJ5438946.1"/>
    <property type="molecule type" value="Genomic_DNA"/>
</dbReference>
<sequence>MLVQIVRFTLLPSLTLASPGVAKLRQHASGAGAFRQYQGYMTSTQYLSLPKNRHEICWIILWHQNFTAADKPALVGLEGITQAEPTTMLYDFDHSQLEELTRGIEAPICEFAFIRLSPDAPLSDPALRTSMHKTYTDCYKMQGFVGGQWAYSINADHPDGVAVSDNKLLISEKRRLAVFFLGWESIELHQDATATTIFAEEMDKLKPWFYAGSGAWYNSFQKYD</sequence>
<dbReference type="RefSeq" id="XP_056762175.1">
    <property type="nucleotide sequence ID" value="XM_056913326.1"/>
</dbReference>
<feature type="signal peptide" evidence="1">
    <location>
        <begin position="1"/>
        <end position="17"/>
    </location>
</feature>
<evidence type="ECO:0000313" key="2">
    <source>
        <dbReference type="EMBL" id="KAJ5438946.1"/>
    </source>
</evidence>
<reference evidence="2" key="2">
    <citation type="journal article" date="2023" name="IMA Fungus">
        <title>Comparative genomic study of the Penicillium genus elucidates a diverse pangenome and 15 lateral gene transfer events.</title>
        <authorList>
            <person name="Petersen C."/>
            <person name="Sorensen T."/>
            <person name="Nielsen M.R."/>
            <person name="Sondergaard T.E."/>
            <person name="Sorensen J.L."/>
            <person name="Fitzpatrick D.A."/>
            <person name="Frisvad J.C."/>
            <person name="Nielsen K.L."/>
        </authorList>
    </citation>
    <scope>NUCLEOTIDE SEQUENCE</scope>
    <source>
        <strain evidence="2">IBT 16125</strain>
    </source>
</reference>
<feature type="chain" id="PRO_5042114150" evidence="1">
    <location>
        <begin position="18"/>
        <end position="224"/>
    </location>
</feature>
<gene>
    <name evidence="2" type="ORF">N7458_009944</name>
</gene>
<keyword evidence="3" id="KW-1185">Reference proteome</keyword>
<name>A0AAD6BY20_9EURO</name>
<comment type="caution">
    <text evidence="2">The sequence shown here is derived from an EMBL/GenBank/DDBJ whole genome shotgun (WGS) entry which is preliminary data.</text>
</comment>
<dbReference type="AlphaFoldDB" id="A0AAD6BY20"/>
<keyword evidence="1" id="KW-0732">Signal</keyword>
<dbReference type="GeneID" id="81603569"/>